<sequence length="169" mass="18935">MKLTKISVRLLGAGQIIFTAAYFGYLLFVGLSWGFTPRMVQLFVTDSIFLFFILSAIGLLLIKTWGWWVTVILYGKLLLSKFIGTGTEWFLISTGLIAEPLDWGRATADLGILLLYAGVIILLFTHCFRKLFGLTERRGRLMIMTAMGVIVLYAVYFTVTLALVLAMGF</sequence>
<accession>A0A2W0HLB2</accession>
<feature type="transmembrane region" description="Helical" evidence="1">
    <location>
        <begin position="47"/>
        <end position="66"/>
    </location>
</feature>
<evidence type="ECO:0000313" key="3">
    <source>
        <dbReference type="Proteomes" id="UP000248066"/>
    </source>
</evidence>
<feature type="transmembrane region" description="Helical" evidence="1">
    <location>
        <begin position="12"/>
        <end position="35"/>
    </location>
</feature>
<keyword evidence="1" id="KW-1133">Transmembrane helix</keyword>
<name>A0A2W0HLB2_9BACI</name>
<keyword evidence="1" id="KW-0812">Transmembrane</keyword>
<dbReference type="EMBL" id="PDOF01000001">
    <property type="protein sequence ID" value="PYZ98325.1"/>
    <property type="molecule type" value="Genomic_DNA"/>
</dbReference>
<comment type="caution">
    <text evidence="2">The sequence shown here is derived from an EMBL/GenBank/DDBJ whole genome shotgun (WGS) entry which is preliminary data.</text>
</comment>
<dbReference type="AlphaFoldDB" id="A0A2W0HLB2"/>
<dbReference type="Proteomes" id="UP000248066">
    <property type="component" value="Unassembled WGS sequence"/>
</dbReference>
<reference evidence="2 3" key="1">
    <citation type="submission" date="2017-10" db="EMBL/GenBank/DDBJ databases">
        <title>Bacillus sp. nov., a halophilic bacterium isolated from a Yangshapao Lake.</title>
        <authorList>
            <person name="Wang H."/>
        </authorList>
    </citation>
    <scope>NUCLEOTIDE SEQUENCE [LARGE SCALE GENOMIC DNA]</scope>
    <source>
        <strain evidence="2 3">YSP-3</strain>
    </source>
</reference>
<keyword evidence="3" id="KW-1185">Reference proteome</keyword>
<feature type="transmembrane region" description="Helical" evidence="1">
    <location>
        <begin position="141"/>
        <end position="167"/>
    </location>
</feature>
<organism evidence="2 3">
    <name type="scientific">Alteribacter lacisalsi</name>
    <dbReference type="NCBI Taxonomy" id="2045244"/>
    <lineage>
        <taxon>Bacteria</taxon>
        <taxon>Bacillati</taxon>
        <taxon>Bacillota</taxon>
        <taxon>Bacilli</taxon>
        <taxon>Bacillales</taxon>
        <taxon>Bacillaceae</taxon>
        <taxon>Alteribacter</taxon>
    </lineage>
</organism>
<proteinExistence type="predicted"/>
<protein>
    <submittedName>
        <fullName evidence="2">Uncharacterized protein</fullName>
    </submittedName>
</protein>
<keyword evidence="1" id="KW-0472">Membrane</keyword>
<evidence type="ECO:0000313" key="2">
    <source>
        <dbReference type="EMBL" id="PYZ98325.1"/>
    </source>
</evidence>
<evidence type="ECO:0000256" key="1">
    <source>
        <dbReference type="SAM" id="Phobius"/>
    </source>
</evidence>
<gene>
    <name evidence="2" type="ORF">CR205_06925</name>
</gene>
<dbReference type="RefSeq" id="WP_110518197.1">
    <property type="nucleotide sequence ID" value="NZ_PDOF01000001.1"/>
</dbReference>
<dbReference type="OrthoDB" id="2868677at2"/>
<feature type="transmembrane region" description="Helical" evidence="1">
    <location>
        <begin position="110"/>
        <end position="129"/>
    </location>
</feature>
<feature type="transmembrane region" description="Helical" evidence="1">
    <location>
        <begin position="78"/>
        <end position="98"/>
    </location>
</feature>